<evidence type="ECO:0000313" key="2">
    <source>
        <dbReference type="EMBL" id="KAF7851473.1"/>
    </source>
</evidence>
<proteinExistence type="predicted"/>
<dbReference type="AlphaFoldDB" id="A0A8T0CV11"/>
<protein>
    <submittedName>
        <fullName evidence="2">Uncharacterized protein</fullName>
    </submittedName>
</protein>
<name>A0A8T0CV11_CORYI</name>
<comment type="caution">
    <text evidence="2">The sequence shown here is derived from an EMBL/GenBank/DDBJ whole genome shotgun (WGS) entry which is preliminary data.</text>
</comment>
<dbReference type="EMBL" id="MU089540">
    <property type="protein sequence ID" value="KAF7851473.1"/>
    <property type="molecule type" value="Genomic_DNA"/>
</dbReference>
<feature type="region of interest" description="Disordered" evidence="1">
    <location>
        <begin position="24"/>
        <end position="51"/>
    </location>
</feature>
<accession>A0A8T0CV11</accession>
<dbReference type="Gramene" id="rna-gnl|WGS:JABURB|Cocit.L3818.1">
    <property type="protein sequence ID" value="cds-KAF7851473.1"/>
    <property type="gene ID" value="gene-BT93_L3818"/>
</dbReference>
<gene>
    <name evidence="2" type="ORF">BT93_L3818</name>
</gene>
<reference evidence="2" key="1">
    <citation type="submission" date="2020-05" db="EMBL/GenBank/DDBJ databases">
        <title>WGS assembly of Corymbia citriodora subspecies variegata.</title>
        <authorList>
            <person name="Barry K."/>
            <person name="Hundley H."/>
            <person name="Shu S."/>
            <person name="Jenkins J."/>
            <person name="Grimwood J."/>
            <person name="Baten A."/>
        </authorList>
    </citation>
    <scope>NUCLEOTIDE SEQUENCE</scope>
    <source>
        <strain evidence="2">CV2-018</strain>
    </source>
</reference>
<sequence length="109" mass="12592">MNRKRRRILKQLLPVNLTPVRKPRRTTPIFTEKTGSSKIGAPSHEPSKECHTPLKTPTMVRIYFYPFVLGTKVVFYNGYVNNFISVHRYVQIGHRSIPCSPLNLLTEVI</sequence>
<evidence type="ECO:0000313" key="3">
    <source>
        <dbReference type="Proteomes" id="UP000806378"/>
    </source>
</evidence>
<dbReference type="Proteomes" id="UP000806378">
    <property type="component" value="Unassembled WGS sequence"/>
</dbReference>
<dbReference type="OrthoDB" id="621651at2759"/>
<organism evidence="2 3">
    <name type="scientific">Corymbia citriodora subsp. variegata</name>
    <dbReference type="NCBI Taxonomy" id="360336"/>
    <lineage>
        <taxon>Eukaryota</taxon>
        <taxon>Viridiplantae</taxon>
        <taxon>Streptophyta</taxon>
        <taxon>Embryophyta</taxon>
        <taxon>Tracheophyta</taxon>
        <taxon>Spermatophyta</taxon>
        <taxon>Magnoliopsida</taxon>
        <taxon>eudicotyledons</taxon>
        <taxon>Gunneridae</taxon>
        <taxon>Pentapetalae</taxon>
        <taxon>rosids</taxon>
        <taxon>malvids</taxon>
        <taxon>Myrtales</taxon>
        <taxon>Myrtaceae</taxon>
        <taxon>Myrtoideae</taxon>
        <taxon>Eucalypteae</taxon>
        <taxon>Corymbia</taxon>
    </lineage>
</organism>
<evidence type="ECO:0000256" key="1">
    <source>
        <dbReference type="SAM" id="MobiDB-lite"/>
    </source>
</evidence>
<keyword evidence="3" id="KW-1185">Reference proteome</keyword>